<organism evidence="1 2">
    <name type="scientific">Senna tora</name>
    <dbReference type="NCBI Taxonomy" id="362788"/>
    <lineage>
        <taxon>Eukaryota</taxon>
        <taxon>Viridiplantae</taxon>
        <taxon>Streptophyta</taxon>
        <taxon>Embryophyta</taxon>
        <taxon>Tracheophyta</taxon>
        <taxon>Spermatophyta</taxon>
        <taxon>Magnoliopsida</taxon>
        <taxon>eudicotyledons</taxon>
        <taxon>Gunneridae</taxon>
        <taxon>Pentapetalae</taxon>
        <taxon>rosids</taxon>
        <taxon>fabids</taxon>
        <taxon>Fabales</taxon>
        <taxon>Fabaceae</taxon>
        <taxon>Caesalpinioideae</taxon>
        <taxon>Cassia clade</taxon>
        <taxon>Senna</taxon>
    </lineage>
</organism>
<evidence type="ECO:0000313" key="2">
    <source>
        <dbReference type="Proteomes" id="UP000634136"/>
    </source>
</evidence>
<sequence>MASALMGIVVPPFSAVNLGMKHRCGAQSRSLEGEVSLIVEEGNGIRSGYGVKKMRKTKFEELEALWDDGYGTQTVQDYFEAAKEMNNVSDGGPPRWFSPLQCGRPLKDSPTLFFLPGMDGTGLTLTLHHKALGKVFEVRCMHIPVHDRTPLEGIYNVEAKLALELVKILPKDTLIWKLKLIKSAAEYANSRLEAVKAQDNLLPSGDEAKRLARSLQNCKIRYFENNGHTLLLEDGLGLLTIIKGTGMYRPWRNLDLATDFIPPSMTEFNYARHQIAGAYTPITTYWDGRLFRSIVGSVMFSTMEDGQIVKGLGGVPDEGPVLLVGYHMLLGSEIISIIEEFLSEKGIMVRGLAHPQLFTGLEMFESLTPSTFSVLDWGKDEKYKLIWPNRQEFVRMAAHFGATIVPFGVVGEDDITEMLLDYNDLKEIPIVKDIIRYASHNIVKIRDESSGEVANQNFAIPVLLPKLPGRFYYLFGKPIRTKGREKMLKDKKNAEQVYLQVKSEIERSITYLIKKREEDPYRNLIDRKLYEAINPSHAPTFDP</sequence>
<gene>
    <name evidence="1" type="ORF">G2W53_023312</name>
</gene>
<proteinExistence type="predicted"/>
<evidence type="ECO:0000313" key="1">
    <source>
        <dbReference type="EMBL" id="KAF7817857.1"/>
    </source>
</evidence>
<dbReference type="PANTHER" id="PTHR22753:SF14">
    <property type="entry name" value="MONOACYLGLYCEROL_DIACYLGLYCEROL O-ACYLTRANSFERASE"/>
    <property type="match status" value="1"/>
</dbReference>
<accession>A0A834T9Z5</accession>
<keyword evidence="1" id="KW-0808">Transferase</keyword>
<reference evidence="1" key="1">
    <citation type="submission" date="2020-09" db="EMBL/GenBank/DDBJ databases">
        <title>Genome-Enabled Discovery of Anthraquinone Biosynthesis in Senna tora.</title>
        <authorList>
            <person name="Kang S.-H."/>
            <person name="Pandey R.P."/>
            <person name="Lee C.-M."/>
            <person name="Sim J.-S."/>
            <person name="Jeong J.-T."/>
            <person name="Choi B.-S."/>
            <person name="Jung M."/>
            <person name="Ginzburg D."/>
            <person name="Zhao K."/>
            <person name="Won S.Y."/>
            <person name="Oh T.-J."/>
            <person name="Yu Y."/>
            <person name="Kim N.-H."/>
            <person name="Lee O.R."/>
            <person name="Lee T.-H."/>
            <person name="Bashyal P."/>
            <person name="Kim T.-S."/>
            <person name="Lee W.-H."/>
            <person name="Kawkins C."/>
            <person name="Kim C.-K."/>
            <person name="Kim J.S."/>
            <person name="Ahn B.O."/>
            <person name="Rhee S.Y."/>
            <person name="Sohng J.K."/>
        </authorList>
    </citation>
    <scope>NUCLEOTIDE SEQUENCE</scope>
    <source>
        <tissue evidence="1">Leaf</tissue>
    </source>
</reference>
<keyword evidence="2" id="KW-1185">Reference proteome</keyword>
<dbReference type="GO" id="GO:0016746">
    <property type="term" value="F:acyltransferase activity"/>
    <property type="evidence" value="ECO:0007669"/>
    <property type="project" value="UniProtKB-KW"/>
</dbReference>
<dbReference type="Proteomes" id="UP000634136">
    <property type="component" value="Unassembled WGS sequence"/>
</dbReference>
<dbReference type="OrthoDB" id="44277at2759"/>
<dbReference type="PANTHER" id="PTHR22753">
    <property type="entry name" value="TRANSMEMBRANE PROTEIN 68"/>
    <property type="match status" value="1"/>
</dbReference>
<dbReference type="EMBL" id="JAAIUW010000008">
    <property type="protein sequence ID" value="KAF7817857.1"/>
    <property type="molecule type" value="Genomic_DNA"/>
</dbReference>
<dbReference type="GO" id="GO:0016020">
    <property type="term" value="C:membrane"/>
    <property type="evidence" value="ECO:0007669"/>
    <property type="project" value="TreeGrafter"/>
</dbReference>
<name>A0A834T9Z5_9FABA</name>
<keyword evidence="1" id="KW-0012">Acyltransferase</keyword>
<dbReference type="AlphaFoldDB" id="A0A834T9Z5"/>
<comment type="caution">
    <text evidence="1">The sequence shown here is derived from an EMBL/GenBank/DDBJ whole genome shotgun (WGS) entry which is preliminary data.</text>
</comment>
<protein>
    <submittedName>
        <fullName evidence="1">Acyltransferase-like protein</fullName>
    </submittedName>
</protein>